<keyword evidence="2" id="KW-0812">Transmembrane</keyword>
<feature type="compositionally biased region" description="Pro residues" evidence="1">
    <location>
        <begin position="264"/>
        <end position="274"/>
    </location>
</feature>
<evidence type="ECO:0000313" key="3">
    <source>
        <dbReference type="EMBL" id="GLY65074.1"/>
    </source>
</evidence>
<proteinExistence type="predicted"/>
<dbReference type="EMBL" id="BSTI01000003">
    <property type="protein sequence ID" value="GLY65074.1"/>
    <property type="molecule type" value="Genomic_DNA"/>
</dbReference>
<evidence type="ECO:0000256" key="2">
    <source>
        <dbReference type="SAM" id="Phobius"/>
    </source>
</evidence>
<sequence>MSLWRLLIVVFAFVGFGAAVADAGGLGNAMPGLSQQASLLTGIAYLGLLAYPLFTGGRRHEPRSPWLRGALTVLLLLVGITFLTLMGGDLDEAWSLFEHLLTPLAVLADWIFVGRNQSAVRWWHPLTWVVFPLAYLLYFLAADLRLYGSFLNPHKSSFAGTVIGFLCAVVAAGYLLYGIAKLKTVVAGNNTPGTRVPQANYPPRPGYPQPGNFPYQPGYPPQTGYPPGYPPQTGYPQPPGYPPQTGSPQQPGNPPQTGNMQQPGNPPQPGPYQQPPGGGWQQR</sequence>
<evidence type="ECO:0000313" key="4">
    <source>
        <dbReference type="Proteomes" id="UP001165136"/>
    </source>
</evidence>
<protein>
    <recommendedName>
        <fullName evidence="5">Integral membrane protein</fullName>
    </recommendedName>
</protein>
<comment type="caution">
    <text evidence="3">The sequence shown here is derived from an EMBL/GenBank/DDBJ whole genome shotgun (WGS) entry which is preliminary data.</text>
</comment>
<feature type="transmembrane region" description="Helical" evidence="2">
    <location>
        <begin position="158"/>
        <end position="177"/>
    </location>
</feature>
<dbReference type="AlphaFoldDB" id="A0A9W6QVX6"/>
<feature type="transmembrane region" description="Helical" evidence="2">
    <location>
        <begin position="125"/>
        <end position="146"/>
    </location>
</feature>
<feature type="region of interest" description="Disordered" evidence="1">
    <location>
        <begin position="188"/>
        <end position="283"/>
    </location>
</feature>
<name>A0A9W6QVX6_9PSEU</name>
<keyword evidence="4" id="KW-1185">Reference proteome</keyword>
<keyword evidence="2" id="KW-0472">Membrane</keyword>
<reference evidence="3" key="1">
    <citation type="submission" date="2023-03" db="EMBL/GenBank/DDBJ databases">
        <title>Amycolatopsis taiwanensis NBRC 103393.</title>
        <authorList>
            <person name="Ichikawa N."/>
            <person name="Sato H."/>
            <person name="Tonouchi N."/>
        </authorList>
    </citation>
    <scope>NUCLEOTIDE SEQUENCE</scope>
    <source>
        <strain evidence="3">NBRC 103393</strain>
    </source>
</reference>
<feature type="compositionally biased region" description="Pro residues" evidence="1">
    <location>
        <begin position="217"/>
        <end position="230"/>
    </location>
</feature>
<feature type="compositionally biased region" description="Low complexity" evidence="1">
    <location>
        <begin position="243"/>
        <end position="263"/>
    </location>
</feature>
<feature type="transmembrane region" description="Helical" evidence="2">
    <location>
        <begin position="66"/>
        <end position="87"/>
    </location>
</feature>
<feature type="transmembrane region" description="Helical" evidence="2">
    <location>
        <begin position="93"/>
        <end position="113"/>
    </location>
</feature>
<evidence type="ECO:0000256" key="1">
    <source>
        <dbReference type="SAM" id="MobiDB-lite"/>
    </source>
</evidence>
<gene>
    <name evidence="3" type="ORF">Atai01_16930</name>
</gene>
<feature type="transmembrane region" description="Helical" evidence="2">
    <location>
        <begin position="37"/>
        <end position="54"/>
    </location>
</feature>
<evidence type="ECO:0008006" key="5">
    <source>
        <dbReference type="Google" id="ProtNLM"/>
    </source>
</evidence>
<keyword evidence="2" id="KW-1133">Transmembrane helix</keyword>
<dbReference type="Proteomes" id="UP001165136">
    <property type="component" value="Unassembled WGS sequence"/>
</dbReference>
<accession>A0A9W6QVX6</accession>
<organism evidence="3 4">
    <name type="scientific">Amycolatopsis taiwanensis</name>
    <dbReference type="NCBI Taxonomy" id="342230"/>
    <lineage>
        <taxon>Bacteria</taxon>
        <taxon>Bacillati</taxon>
        <taxon>Actinomycetota</taxon>
        <taxon>Actinomycetes</taxon>
        <taxon>Pseudonocardiales</taxon>
        <taxon>Pseudonocardiaceae</taxon>
        <taxon>Amycolatopsis</taxon>
    </lineage>
</organism>